<dbReference type="InParanoid" id="Q240S6"/>
<evidence type="ECO:0000256" key="2">
    <source>
        <dbReference type="SAM" id="MobiDB-lite"/>
    </source>
</evidence>
<keyword evidence="4" id="KW-1185">Reference proteome</keyword>
<protein>
    <recommendedName>
        <fullName evidence="5">GAF domain protein</fullName>
    </recommendedName>
</protein>
<gene>
    <name evidence="3" type="ORF">TTHERM_00624570</name>
</gene>
<feature type="coiled-coil region" evidence="1">
    <location>
        <begin position="312"/>
        <end position="381"/>
    </location>
</feature>
<dbReference type="AlphaFoldDB" id="Q240S6"/>
<dbReference type="Proteomes" id="UP000009168">
    <property type="component" value="Unassembled WGS sequence"/>
</dbReference>
<dbReference type="InterPro" id="IPR029016">
    <property type="entry name" value="GAF-like_dom_sf"/>
</dbReference>
<dbReference type="eggNOG" id="ENOG502SHTX">
    <property type="taxonomic scope" value="Eukaryota"/>
</dbReference>
<evidence type="ECO:0000313" key="4">
    <source>
        <dbReference type="Proteomes" id="UP000009168"/>
    </source>
</evidence>
<feature type="coiled-coil region" evidence="1">
    <location>
        <begin position="437"/>
        <end position="492"/>
    </location>
</feature>
<feature type="region of interest" description="Disordered" evidence="2">
    <location>
        <begin position="29"/>
        <end position="59"/>
    </location>
</feature>
<dbReference type="KEGG" id="tet:TTHERM_00624570"/>
<dbReference type="EMBL" id="GG662540">
    <property type="protein sequence ID" value="EAS02338.2"/>
    <property type="molecule type" value="Genomic_DNA"/>
</dbReference>
<dbReference type="HOGENOM" id="CLU_310695_0_0_1"/>
<reference evidence="4" key="1">
    <citation type="journal article" date="2006" name="PLoS Biol.">
        <title>Macronuclear genome sequence of the ciliate Tetrahymena thermophila, a model eukaryote.</title>
        <authorList>
            <person name="Eisen J.A."/>
            <person name="Coyne R.S."/>
            <person name="Wu M."/>
            <person name="Wu D."/>
            <person name="Thiagarajan M."/>
            <person name="Wortman J.R."/>
            <person name="Badger J.H."/>
            <person name="Ren Q."/>
            <person name="Amedeo P."/>
            <person name="Jones K.M."/>
            <person name="Tallon L.J."/>
            <person name="Delcher A.L."/>
            <person name="Salzberg S.L."/>
            <person name="Silva J.C."/>
            <person name="Haas B.J."/>
            <person name="Majoros W.H."/>
            <person name="Farzad M."/>
            <person name="Carlton J.M."/>
            <person name="Smith R.K. Jr."/>
            <person name="Garg J."/>
            <person name="Pearlman R.E."/>
            <person name="Karrer K.M."/>
            <person name="Sun L."/>
            <person name="Manning G."/>
            <person name="Elde N.C."/>
            <person name="Turkewitz A.P."/>
            <person name="Asai D.J."/>
            <person name="Wilkes D.E."/>
            <person name="Wang Y."/>
            <person name="Cai H."/>
            <person name="Collins K."/>
            <person name="Stewart B.A."/>
            <person name="Lee S.R."/>
            <person name="Wilamowska K."/>
            <person name="Weinberg Z."/>
            <person name="Ruzzo W.L."/>
            <person name="Wloga D."/>
            <person name="Gaertig J."/>
            <person name="Frankel J."/>
            <person name="Tsao C.-C."/>
            <person name="Gorovsky M.A."/>
            <person name="Keeling P.J."/>
            <person name="Waller R.F."/>
            <person name="Patron N.J."/>
            <person name="Cherry J.M."/>
            <person name="Stover N.A."/>
            <person name="Krieger C.J."/>
            <person name="del Toro C."/>
            <person name="Ryder H.F."/>
            <person name="Williamson S.C."/>
            <person name="Barbeau R.A."/>
            <person name="Hamilton E.P."/>
            <person name="Orias E."/>
        </authorList>
    </citation>
    <scope>NUCLEOTIDE SEQUENCE [LARGE SCALE GENOMIC DNA]</scope>
    <source>
        <strain evidence="4">SB210</strain>
    </source>
</reference>
<feature type="region of interest" description="Disordered" evidence="2">
    <location>
        <begin position="404"/>
        <end position="433"/>
    </location>
</feature>
<organism evidence="3 4">
    <name type="scientific">Tetrahymena thermophila (strain SB210)</name>
    <dbReference type="NCBI Taxonomy" id="312017"/>
    <lineage>
        <taxon>Eukaryota</taxon>
        <taxon>Sar</taxon>
        <taxon>Alveolata</taxon>
        <taxon>Ciliophora</taxon>
        <taxon>Intramacronucleata</taxon>
        <taxon>Oligohymenophorea</taxon>
        <taxon>Hymenostomatida</taxon>
        <taxon>Tetrahymenina</taxon>
        <taxon>Tetrahymenidae</taxon>
        <taxon>Tetrahymena</taxon>
    </lineage>
</organism>
<dbReference type="Gene3D" id="3.30.450.40">
    <property type="match status" value="2"/>
</dbReference>
<feature type="compositionally biased region" description="Low complexity" evidence="2">
    <location>
        <begin position="41"/>
        <end position="57"/>
    </location>
</feature>
<feature type="compositionally biased region" description="Low complexity" evidence="2">
    <location>
        <begin position="412"/>
        <end position="433"/>
    </location>
</feature>
<feature type="compositionally biased region" description="Low complexity" evidence="2">
    <location>
        <begin position="94"/>
        <end position="119"/>
    </location>
</feature>
<feature type="region of interest" description="Disordered" evidence="2">
    <location>
        <begin position="76"/>
        <end position="124"/>
    </location>
</feature>
<evidence type="ECO:0000256" key="1">
    <source>
        <dbReference type="SAM" id="Coils"/>
    </source>
</evidence>
<feature type="coiled-coil region" evidence="1">
    <location>
        <begin position="239"/>
        <end position="270"/>
    </location>
</feature>
<evidence type="ECO:0008006" key="5">
    <source>
        <dbReference type="Google" id="ProtNLM"/>
    </source>
</evidence>
<evidence type="ECO:0000313" key="3">
    <source>
        <dbReference type="EMBL" id="EAS02338.2"/>
    </source>
</evidence>
<name>Q240S6_TETTS</name>
<proteinExistence type="predicted"/>
<sequence>MNNSIYKFQPSSNYPDIINRNSVILSREKNKSLSVKNRQKNNSCQLNNGLSNLSSQNEVVNSPQKDLINIFRQEEGQQGSDQNLQNKHTPPISQQQNDQVDQNKKQNPNQPNINGQKNNSVDQTSKTKIKKLFIPQNLNRFQQFPQNNYYFKSVKNTPQTSQDKRNFYFDYKSKSEIKKSLISSQSDFNSKNQYQKLNSMLNSPLYSDVSTPKWQQNQINSQLMTNNHSDSFYSQKQSYELIKNQNIKMQQNYEQIKNQILQTLVLLEEELRSTGKKEADFKKPMEIVHQLTDLLSESAKNELKLSLINSKQQEKQEQISFFKMQIESLQAQLHHVQIENRQLLQMKKDNEIEINKLNRKILQQEKQMKVDKKAIKQLEQRLELILDTNFVEYANERAAASNINSPTIKGANNQQQPNHANNQVQIQQTSSNSQNSLHNLRILLSDLVKDNESLKKDNVALEIDILRLNENELKLNKKIATLTQKVESMKKKISAKDLEQLQQEENSNQNSQKQAFQEQNSLNLLKRMIIPSDTDFRINCLKFEYSQILMDIIEHGSNNFAIHISRNKNMEKRNKLVSLMANQFVSYRDFTNRLAQLVKLIHEFDHFDDLNKIQQSVAAQFPNLFKSEIVRLWILESISGVMYSYDQELKKQNCLPAKGIFQDIIRGKLPINMKNQISNRYIYIQLKDNDDDLVIQHNQVQSLANSQQGQQVTQLSYLSSFCLPIIIDNDVIGILEISDNSKVEGFGYDEELYGVVCANYLSQMIKKIKINRESKIQLKYNDMLNDYFLQCLESENLISLEKKVHSQVKELFGVEICKFYFVKEAAQIKQTKQISQPTDLQANFSSFFSLVTNQAYSYKKGVIGEAITSMKPILINSMQSSTIYDPFVDLNTLLPAYTTPLFINIEKDNTVECVGVLQVPLKKRTRIAKEKDQLLLGTTPNIGIDHSMENQIKYYASLLAYAIKLIKLKCEIKENK</sequence>
<feature type="compositionally biased region" description="Polar residues" evidence="2">
    <location>
        <begin position="76"/>
        <end position="93"/>
    </location>
</feature>
<dbReference type="RefSeq" id="XP_001022583.2">
    <property type="nucleotide sequence ID" value="XM_001022583.2"/>
</dbReference>
<dbReference type="GeneID" id="7828558"/>
<keyword evidence="1" id="KW-0175">Coiled coil</keyword>
<dbReference type="SUPFAM" id="SSF55781">
    <property type="entry name" value="GAF domain-like"/>
    <property type="match status" value="2"/>
</dbReference>
<accession>Q240S6</accession>